<dbReference type="AlphaFoldDB" id="A0A0S4LE64"/>
<proteinExistence type="predicted"/>
<sequence>MAHPRDPLHGITLETIVTTLVARHGWAILGARVPIRCFRHHPTIRSSLTFLRKTPWARKRVEQMFIVERHSHPD</sequence>
<reference evidence="1 2" key="1">
    <citation type="submission" date="2015-10" db="EMBL/GenBank/DDBJ databases">
        <authorList>
            <person name="Gilbert D.G."/>
        </authorList>
    </citation>
    <scope>NUCLEOTIDE SEQUENCE [LARGE SCALE GENOMIC DNA]</scope>
    <source>
        <strain evidence="1">COMA1</strain>
    </source>
</reference>
<protein>
    <recommendedName>
        <fullName evidence="3">DUF2132 domain-containing protein</fullName>
    </recommendedName>
</protein>
<dbReference type="InterPro" id="IPR018668">
    <property type="entry name" value="DNA-binding_VF530-like"/>
</dbReference>
<dbReference type="Gene3D" id="1.10.720.30">
    <property type="entry name" value="SAP domain"/>
    <property type="match status" value="1"/>
</dbReference>
<dbReference type="EMBL" id="CZQA01000008">
    <property type="protein sequence ID" value="CUS35911.1"/>
    <property type="molecule type" value="Genomic_DNA"/>
</dbReference>
<gene>
    <name evidence="1" type="ORF">COMA1_20509</name>
</gene>
<dbReference type="InterPro" id="IPR036361">
    <property type="entry name" value="SAP_dom_sf"/>
</dbReference>
<evidence type="ECO:0000313" key="1">
    <source>
        <dbReference type="EMBL" id="CUS35911.1"/>
    </source>
</evidence>
<dbReference type="GO" id="GO:0003677">
    <property type="term" value="F:DNA binding"/>
    <property type="evidence" value="ECO:0007669"/>
    <property type="project" value="InterPro"/>
</dbReference>
<keyword evidence="2" id="KW-1185">Reference proteome</keyword>
<evidence type="ECO:0008006" key="3">
    <source>
        <dbReference type="Google" id="ProtNLM"/>
    </source>
</evidence>
<evidence type="ECO:0000313" key="2">
    <source>
        <dbReference type="Proteomes" id="UP000199032"/>
    </source>
</evidence>
<dbReference type="Proteomes" id="UP000199032">
    <property type="component" value="Unassembled WGS sequence"/>
</dbReference>
<dbReference type="STRING" id="1742972.COMA1_20509"/>
<dbReference type="OrthoDB" id="9806870at2"/>
<accession>A0A0S4LE64</accession>
<dbReference type="Pfam" id="PF09905">
    <property type="entry name" value="VF530"/>
    <property type="match status" value="1"/>
</dbReference>
<name>A0A0S4LE64_9BACT</name>
<organism evidence="1 2">
    <name type="scientific">Candidatus Nitrospira nitrosa</name>
    <dbReference type="NCBI Taxonomy" id="1742972"/>
    <lineage>
        <taxon>Bacteria</taxon>
        <taxon>Pseudomonadati</taxon>
        <taxon>Nitrospirota</taxon>
        <taxon>Nitrospiria</taxon>
        <taxon>Nitrospirales</taxon>
        <taxon>Nitrospiraceae</taxon>
        <taxon>Nitrospira</taxon>
    </lineage>
</organism>